<dbReference type="RefSeq" id="WP_089813340.1">
    <property type="nucleotide sequence ID" value="NZ_FOZK01000001.1"/>
</dbReference>
<dbReference type="OrthoDB" id="275810at2157"/>
<evidence type="ECO:0000256" key="1">
    <source>
        <dbReference type="SAM" id="Phobius"/>
    </source>
</evidence>
<dbReference type="EMBL" id="FOZK01000001">
    <property type="protein sequence ID" value="SFR87570.1"/>
    <property type="molecule type" value="Genomic_DNA"/>
</dbReference>
<keyword evidence="1" id="KW-0812">Transmembrane</keyword>
<dbReference type="STRING" id="767519.SAMN05216559_0376"/>
<evidence type="ECO:0000313" key="2">
    <source>
        <dbReference type="EMBL" id="SFR87570.1"/>
    </source>
</evidence>
<reference evidence="2 3" key="1">
    <citation type="submission" date="2016-10" db="EMBL/GenBank/DDBJ databases">
        <authorList>
            <person name="de Groot N.N."/>
        </authorList>
    </citation>
    <scope>NUCLEOTIDE SEQUENCE [LARGE SCALE GENOMIC DNA]</scope>
    <source>
        <strain evidence="2 3">CGMCC 1.10457</strain>
    </source>
</reference>
<dbReference type="AlphaFoldDB" id="A0A1I6K9L2"/>
<keyword evidence="1" id="KW-1133">Transmembrane helix</keyword>
<evidence type="ECO:0000313" key="3">
    <source>
        <dbReference type="Proteomes" id="UP000199062"/>
    </source>
</evidence>
<dbReference type="Proteomes" id="UP000199062">
    <property type="component" value="Unassembled WGS sequence"/>
</dbReference>
<organism evidence="2 3">
    <name type="scientific">Halomicrobium zhouii</name>
    <dbReference type="NCBI Taxonomy" id="767519"/>
    <lineage>
        <taxon>Archaea</taxon>
        <taxon>Methanobacteriati</taxon>
        <taxon>Methanobacteriota</taxon>
        <taxon>Stenosarchaea group</taxon>
        <taxon>Halobacteria</taxon>
        <taxon>Halobacteriales</taxon>
        <taxon>Haloarculaceae</taxon>
        <taxon>Halomicrobium</taxon>
    </lineage>
</organism>
<feature type="transmembrane region" description="Helical" evidence="1">
    <location>
        <begin position="254"/>
        <end position="276"/>
    </location>
</feature>
<name>A0A1I6K9L2_9EURY</name>
<gene>
    <name evidence="2" type="ORF">SAMN05216559_0376</name>
</gene>
<protein>
    <submittedName>
        <fullName evidence="2">Uncharacterized protein</fullName>
    </submittedName>
</protein>
<proteinExistence type="predicted"/>
<accession>A0A1I6K9L2</accession>
<sequence>MAATESLVAAGVLLALGLLVGSQARRAHDRYRTITEIIAAPEGSGDPGSEAIVRGPVTVSDPATAEREPPAEVVETVDSPAVWAWRVRRKVGGGSDDVGNANWQTVEGGLAVGAFTVRQDWDRVRVDGEWLRTQLGAGDAVTDPFDRPNLYLGSPDVDVPLGERNPLNRLLERLGVTGEEGAFTNWEMSLTVGRRTTSPDRYQATVVDDGDELVVRGVLAETDDGLVLRGTEDTPLVLATGDLERTRKRLRTSALWQGAASLALVLLAAAVVVVAFL</sequence>
<keyword evidence="3" id="KW-1185">Reference proteome</keyword>
<keyword evidence="1" id="KW-0472">Membrane</keyword>